<evidence type="ECO:0000313" key="2">
    <source>
        <dbReference type="EMBL" id="GAA1876504.1"/>
    </source>
</evidence>
<dbReference type="Proteomes" id="UP001501094">
    <property type="component" value="Unassembled WGS sequence"/>
</dbReference>
<sequence length="96" mass="9904">MTDNETEPTLAVKIGTIALTFAAGWVAQKALALVWKQVTGKDAPNKPDDPELDLVQATVFAAVAAGTAMFAKRMAAKGAHRAAARIAARSAARSAA</sequence>
<dbReference type="Pfam" id="PF14019">
    <property type="entry name" value="DUF4235"/>
    <property type="match status" value="1"/>
</dbReference>
<accession>A0ABN2NNA9</accession>
<keyword evidence="1" id="KW-1133">Transmembrane helix</keyword>
<evidence type="ECO:0000256" key="1">
    <source>
        <dbReference type="SAM" id="Phobius"/>
    </source>
</evidence>
<keyword evidence="3" id="KW-1185">Reference proteome</keyword>
<proteinExistence type="predicted"/>
<keyword evidence="1" id="KW-0472">Membrane</keyword>
<feature type="transmembrane region" description="Helical" evidence="1">
    <location>
        <begin position="54"/>
        <end position="71"/>
    </location>
</feature>
<dbReference type="InterPro" id="IPR025329">
    <property type="entry name" value="DUF4235"/>
</dbReference>
<evidence type="ECO:0000313" key="3">
    <source>
        <dbReference type="Proteomes" id="UP001501094"/>
    </source>
</evidence>
<dbReference type="RefSeq" id="WP_344106602.1">
    <property type="nucleotide sequence ID" value="NZ_BAAANL010000013.1"/>
</dbReference>
<gene>
    <name evidence="2" type="ORF">GCM10009751_40420</name>
</gene>
<evidence type="ECO:0008006" key="4">
    <source>
        <dbReference type="Google" id="ProtNLM"/>
    </source>
</evidence>
<name>A0ABN2NNA9_9MICO</name>
<reference evidence="2 3" key="1">
    <citation type="journal article" date="2019" name="Int. J. Syst. Evol. Microbiol.">
        <title>The Global Catalogue of Microorganisms (GCM) 10K type strain sequencing project: providing services to taxonomists for standard genome sequencing and annotation.</title>
        <authorList>
            <consortium name="The Broad Institute Genomics Platform"/>
            <consortium name="The Broad Institute Genome Sequencing Center for Infectious Disease"/>
            <person name="Wu L."/>
            <person name="Ma J."/>
        </authorList>
    </citation>
    <scope>NUCLEOTIDE SEQUENCE [LARGE SCALE GENOMIC DNA]</scope>
    <source>
        <strain evidence="2 3">JCM 14326</strain>
    </source>
</reference>
<protein>
    <recommendedName>
        <fullName evidence="4">DUF4235 domain-containing protein</fullName>
    </recommendedName>
</protein>
<comment type="caution">
    <text evidence="2">The sequence shown here is derived from an EMBL/GenBank/DDBJ whole genome shotgun (WGS) entry which is preliminary data.</text>
</comment>
<organism evidence="2 3">
    <name type="scientific">Myceligenerans crystallogenes</name>
    <dbReference type="NCBI Taxonomy" id="316335"/>
    <lineage>
        <taxon>Bacteria</taxon>
        <taxon>Bacillati</taxon>
        <taxon>Actinomycetota</taxon>
        <taxon>Actinomycetes</taxon>
        <taxon>Micrococcales</taxon>
        <taxon>Promicromonosporaceae</taxon>
        <taxon>Myceligenerans</taxon>
    </lineage>
</organism>
<dbReference type="EMBL" id="BAAANL010000013">
    <property type="protein sequence ID" value="GAA1876504.1"/>
    <property type="molecule type" value="Genomic_DNA"/>
</dbReference>
<keyword evidence="1" id="KW-0812">Transmembrane</keyword>